<sequence>MLKDKKELHLEGRLEGNIKADWLTVGQKAEIETNKVTIWGKVTWENCSQGNYRNSGNRDF</sequence>
<dbReference type="AlphaFoldDB" id="A0A7C1ZEP9"/>
<dbReference type="RefSeq" id="WP_066063026.1">
    <property type="nucleotide sequence ID" value="NZ_CP013015.1"/>
</dbReference>
<name>A0A7C1ZEP9_DESA2</name>
<reference evidence="1" key="1">
    <citation type="journal article" date="2020" name="mSystems">
        <title>Genome- and Community-Level Interaction Insights into Carbon Utilization and Element Cycling Functions of Hydrothermarchaeota in Hydrothermal Sediment.</title>
        <authorList>
            <person name="Zhou Z."/>
            <person name="Liu Y."/>
            <person name="Xu W."/>
            <person name="Pan J."/>
            <person name="Luo Z.H."/>
            <person name="Li M."/>
        </authorList>
    </citation>
    <scope>NUCLEOTIDE SEQUENCE [LARGE SCALE GENOMIC DNA]</scope>
    <source>
        <strain evidence="1">HyVt-389</strain>
    </source>
</reference>
<gene>
    <name evidence="1" type="ORF">ENI35_03855</name>
</gene>
<proteinExistence type="predicted"/>
<organism evidence="1">
    <name type="scientific">Desulfofervidus auxilii</name>
    <dbReference type="NCBI Taxonomy" id="1621989"/>
    <lineage>
        <taxon>Bacteria</taxon>
        <taxon>Pseudomonadati</taxon>
        <taxon>Thermodesulfobacteriota</taxon>
        <taxon>Candidatus Desulfofervidia</taxon>
        <taxon>Candidatus Desulfofervidales</taxon>
        <taxon>Candidatus Desulfofervidaceae</taxon>
        <taxon>Candidatus Desulfofervidus</taxon>
    </lineage>
</organism>
<dbReference type="EMBL" id="DRIH01000129">
    <property type="protein sequence ID" value="HEC67930.1"/>
    <property type="molecule type" value="Genomic_DNA"/>
</dbReference>
<comment type="caution">
    <text evidence="1">The sequence shown here is derived from an EMBL/GenBank/DDBJ whole genome shotgun (WGS) entry which is preliminary data.</text>
</comment>
<dbReference type="Proteomes" id="UP000885738">
    <property type="component" value="Unassembled WGS sequence"/>
</dbReference>
<evidence type="ECO:0000313" key="1">
    <source>
        <dbReference type="EMBL" id="HEC67930.1"/>
    </source>
</evidence>
<accession>A0A7C1ZEP9</accession>
<protein>
    <submittedName>
        <fullName evidence="1">Polymer-forming cytoskeletal protein</fullName>
    </submittedName>
</protein>